<gene>
    <name evidence="1" type="ORF">HMPREF9473_02317</name>
</gene>
<dbReference type="PATRIC" id="fig|742737.3.peg.2342"/>
<protein>
    <submittedName>
        <fullName evidence="1">Uncharacterized protein</fullName>
    </submittedName>
</protein>
<name>G5IFN9_9FIRM</name>
<organism evidence="1 2">
    <name type="scientific">Hungatella hathewayi WAL-18680</name>
    <dbReference type="NCBI Taxonomy" id="742737"/>
    <lineage>
        <taxon>Bacteria</taxon>
        <taxon>Bacillati</taxon>
        <taxon>Bacillota</taxon>
        <taxon>Clostridia</taxon>
        <taxon>Lachnospirales</taxon>
        <taxon>Lachnospiraceae</taxon>
        <taxon>Hungatella</taxon>
    </lineage>
</organism>
<keyword evidence="2" id="KW-1185">Reference proteome</keyword>
<dbReference type="HOGENOM" id="CLU_3184621_0_0_9"/>
<sequence>MKEYEVTLTIKVEEEIMDQYNGIEDLIYTFGEDAPYSFDIKKVEEK</sequence>
<reference evidence="1 2" key="1">
    <citation type="submission" date="2011-08" db="EMBL/GenBank/DDBJ databases">
        <title>The Genome Sequence of Clostridium hathewayi WAL-18680.</title>
        <authorList>
            <consortium name="The Broad Institute Genome Sequencing Platform"/>
            <person name="Earl A."/>
            <person name="Ward D."/>
            <person name="Feldgarden M."/>
            <person name="Gevers D."/>
            <person name="Finegold S.M."/>
            <person name="Summanen P.H."/>
            <person name="Molitoris D.R."/>
            <person name="Song M."/>
            <person name="Daigneault M."/>
            <person name="Allen-Vercoe E."/>
            <person name="Young S.K."/>
            <person name="Zeng Q."/>
            <person name="Gargeya S."/>
            <person name="Fitzgerald M."/>
            <person name="Haas B."/>
            <person name="Abouelleil A."/>
            <person name="Alvarado L."/>
            <person name="Arachchi H.M."/>
            <person name="Berlin A."/>
            <person name="Brown A."/>
            <person name="Chapman S.B."/>
            <person name="Chen Z."/>
            <person name="Dunbar C."/>
            <person name="Freedman E."/>
            <person name="Gearin G."/>
            <person name="Gellesch M."/>
            <person name="Goldberg J."/>
            <person name="Griggs A."/>
            <person name="Gujja S."/>
            <person name="Heiman D."/>
            <person name="Howarth C."/>
            <person name="Larson L."/>
            <person name="Lui A."/>
            <person name="MacDonald P.J.P."/>
            <person name="Montmayeur A."/>
            <person name="Murphy C."/>
            <person name="Neiman D."/>
            <person name="Pearson M."/>
            <person name="Priest M."/>
            <person name="Roberts A."/>
            <person name="Saif S."/>
            <person name="Shea T."/>
            <person name="Shenoy N."/>
            <person name="Sisk P."/>
            <person name="Stolte C."/>
            <person name="Sykes S."/>
            <person name="Wortman J."/>
            <person name="Nusbaum C."/>
            <person name="Birren B."/>
        </authorList>
    </citation>
    <scope>NUCLEOTIDE SEQUENCE [LARGE SCALE GENOMIC DNA]</scope>
    <source>
        <strain evidence="1 2">WAL-18680</strain>
    </source>
</reference>
<evidence type="ECO:0000313" key="2">
    <source>
        <dbReference type="Proteomes" id="UP000005384"/>
    </source>
</evidence>
<dbReference type="AlphaFoldDB" id="G5IFN9"/>
<evidence type="ECO:0000313" key="1">
    <source>
        <dbReference type="EMBL" id="EHI59697.1"/>
    </source>
</evidence>
<dbReference type="Proteomes" id="UP000005384">
    <property type="component" value="Unassembled WGS sequence"/>
</dbReference>
<comment type="caution">
    <text evidence="1">The sequence shown here is derived from an EMBL/GenBank/DDBJ whole genome shotgun (WGS) entry which is preliminary data.</text>
</comment>
<dbReference type="RefSeq" id="WP_006780297.1">
    <property type="nucleotide sequence ID" value="NZ_CP040506.1"/>
</dbReference>
<dbReference type="EMBL" id="ADLN01000048">
    <property type="protein sequence ID" value="EHI59697.1"/>
    <property type="molecule type" value="Genomic_DNA"/>
</dbReference>
<accession>G5IFN9</accession>
<proteinExistence type="predicted"/>